<feature type="region of interest" description="Disordered" evidence="1">
    <location>
        <begin position="131"/>
        <end position="150"/>
    </location>
</feature>
<dbReference type="Proteomes" id="UP000007635">
    <property type="component" value="Chromosome VII"/>
</dbReference>
<dbReference type="Ensembl" id="ENSGACT00000080404.1">
    <property type="protein sequence ID" value="ENSGACP00000065131.1"/>
    <property type="gene ID" value="ENSGACG00000037418.1"/>
</dbReference>
<evidence type="ECO:0000313" key="2">
    <source>
        <dbReference type="Ensembl" id="ENSGACP00000065131.1"/>
    </source>
</evidence>
<sequence>NSHILDPFNSHPHIRLSISVMTTKRFHHLMFYLVSGLFVIVRCTLPLSKEVGDNVTLECHHATGLDVTNQSVYWQFNSSIHVLVFKSGGFSPDDQGEQFKGRTTQVLGRESHSASLSCVYGVSVAFVSSRKNPHDGGSFVPGSLSPQRPQ</sequence>
<evidence type="ECO:0000313" key="3">
    <source>
        <dbReference type="Proteomes" id="UP000007635"/>
    </source>
</evidence>
<reference evidence="2" key="2">
    <citation type="submission" date="2025-08" db="UniProtKB">
        <authorList>
            <consortium name="Ensembl"/>
        </authorList>
    </citation>
    <scope>IDENTIFICATION</scope>
</reference>
<organism evidence="2 3">
    <name type="scientific">Gasterosteus aculeatus aculeatus</name>
    <name type="common">three-spined stickleback</name>
    <dbReference type="NCBI Taxonomy" id="481459"/>
    <lineage>
        <taxon>Eukaryota</taxon>
        <taxon>Metazoa</taxon>
        <taxon>Chordata</taxon>
        <taxon>Craniata</taxon>
        <taxon>Vertebrata</taxon>
        <taxon>Euteleostomi</taxon>
        <taxon>Actinopterygii</taxon>
        <taxon>Neopterygii</taxon>
        <taxon>Teleostei</taxon>
        <taxon>Neoteleostei</taxon>
        <taxon>Acanthomorphata</taxon>
        <taxon>Eupercaria</taxon>
        <taxon>Perciformes</taxon>
        <taxon>Cottioidei</taxon>
        <taxon>Gasterosteales</taxon>
        <taxon>Gasterosteidae</taxon>
        <taxon>Gasterosteus</taxon>
    </lineage>
</organism>
<accession>A0AAQ4RSP5</accession>
<name>A0AAQ4RSP5_GASAC</name>
<evidence type="ECO:0000256" key="1">
    <source>
        <dbReference type="SAM" id="MobiDB-lite"/>
    </source>
</evidence>
<reference evidence="2 3" key="1">
    <citation type="journal article" date="2021" name="G3 (Bethesda)">
        <title>Improved contiguity of the threespine stickleback genome using long-read sequencing.</title>
        <authorList>
            <person name="Nath S."/>
            <person name="Shaw D.E."/>
            <person name="White M.A."/>
        </authorList>
    </citation>
    <scope>NUCLEOTIDE SEQUENCE [LARGE SCALE GENOMIC DNA]</scope>
    <source>
        <strain evidence="2 3">Lake Benthic</strain>
    </source>
</reference>
<reference evidence="2" key="3">
    <citation type="submission" date="2025-09" db="UniProtKB">
        <authorList>
            <consortium name="Ensembl"/>
        </authorList>
    </citation>
    <scope>IDENTIFICATION</scope>
</reference>
<protein>
    <recommendedName>
        <fullName evidence="4">Ig-like domain-containing protein</fullName>
    </recommendedName>
</protein>
<evidence type="ECO:0008006" key="4">
    <source>
        <dbReference type="Google" id="ProtNLM"/>
    </source>
</evidence>
<dbReference type="Gene3D" id="2.60.40.10">
    <property type="entry name" value="Immunoglobulins"/>
    <property type="match status" value="1"/>
</dbReference>
<dbReference type="InterPro" id="IPR013783">
    <property type="entry name" value="Ig-like_fold"/>
</dbReference>
<proteinExistence type="predicted"/>
<keyword evidence="3" id="KW-1185">Reference proteome</keyword>
<dbReference type="AlphaFoldDB" id="A0AAQ4RSP5"/>